<dbReference type="Proteomes" id="UP000009131">
    <property type="component" value="Unassembled WGS sequence"/>
</dbReference>
<dbReference type="FunCoup" id="G7E338">
    <property type="interactions" value="131"/>
</dbReference>
<comment type="similarity">
    <text evidence="2">Belongs to the actin-binding proteins ADF family.</text>
</comment>
<evidence type="ECO:0000256" key="4">
    <source>
        <dbReference type="ARBA" id="ARBA00023203"/>
    </source>
</evidence>
<dbReference type="InterPro" id="IPR029006">
    <property type="entry name" value="ADF-H/Gelsolin-like_dom_sf"/>
</dbReference>
<feature type="domain" description="ADF-H" evidence="6">
    <location>
        <begin position="4"/>
        <end position="140"/>
    </location>
</feature>
<evidence type="ECO:0000313" key="8">
    <source>
        <dbReference type="Proteomes" id="UP000009131"/>
    </source>
</evidence>
<evidence type="ECO:0000256" key="1">
    <source>
        <dbReference type="ARBA" id="ARBA00004109"/>
    </source>
</evidence>
<protein>
    <recommendedName>
        <fullName evidence="3">Cofilin</fullName>
    </recommendedName>
    <alternativeName>
        <fullName evidence="5">Actin-depolymerizing factor 1</fullName>
    </alternativeName>
</protein>
<sequence length="177" mass="20073">MSSGVAVSSECLEAFQTLKLGKKLKYIIYGLNKDNTEIVVVKTSDSADYDEFVGDLPPADCRWAVYDFEYEQAGGGGKRNKLVFYMWSGPGRRTSRRSKPRCCLLLPKTLSGVHSSASRQRSKAQTLARLRIRLFLTRSAEEPHRMRRLRTHASCQERQRRNAMLPAVCSPGRARFI</sequence>
<dbReference type="InterPro" id="IPR002108">
    <property type="entry name" value="ADF-H"/>
</dbReference>
<keyword evidence="8" id="KW-1185">Reference proteome</keyword>
<comment type="subcellular location">
    <subcellularLocation>
        <location evidence="1">Nucleus matrix</location>
    </subcellularLocation>
</comment>
<organism evidence="7 8">
    <name type="scientific">Mixia osmundae (strain CBS 9802 / IAM 14324 / JCM 22182 / KY 12970)</name>
    <dbReference type="NCBI Taxonomy" id="764103"/>
    <lineage>
        <taxon>Eukaryota</taxon>
        <taxon>Fungi</taxon>
        <taxon>Dikarya</taxon>
        <taxon>Basidiomycota</taxon>
        <taxon>Pucciniomycotina</taxon>
        <taxon>Mixiomycetes</taxon>
        <taxon>Mixiales</taxon>
        <taxon>Mixiaceae</taxon>
        <taxon>Mixia</taxon>
    </lineage>
</organism>
<dbReference type="InParanoid" id="G7E338"/>
<dbReference type="PROSITE" id="PS51263">
    <property type="entry name" value="ADF_H"/>
    <property type="match status" value="1"/>
</dbReference>
<dbReference type="AlphaFoldDB" id="G7E338"/>
<accession>G7E338</accession>
<dbReference type="OrthoDB" id="10249245at2759"/>
<keyword evidence="4" id="KW-0009">Actin-binding</keyword>
<reference evidence="7 8" key="1">
    <citation type="journal article" date="2011" name="J. Gen. Appl. Microbiol.">
        <title>Draft genome sequencing of the enigmatic basidiomycete Mixia osmundae.</title>
        <authorList>
            <person name="Nishida H."/>
            <person name="Nagatsuka Y."/>
            <person name="Sugiyama J."/>
        </authorList>
    </citation>
    <scope>NUCLEOTIDE SEQUENCE [LARGE SCALE GENOMIC DNA]</scope>
    <source>
        <strain evidence="8">CBS 9802 / IAM 14324 / JCM 22182 / KY 12970</strain>
    </source>
</reference>
<comment type="caution">
    <text evidence="7">The sequence shown here is derived from an EMBL/GenBank/DDBJ whole genome shotgun (WGS) entry which is preliminary data.</text>
</comment>
<dbReference type="eggNOG" id="KOG1735">
    <property type="taxonomic scope" value="Eukaryota"/>
</dbReference>
<evidence type="ECO:0000256" key="2">
    <source>
        <dbReference type="ARBA" id="ARBA00006844"/>
    </source>
</evidence>
<gene>
    <name evidence="7" type="primary">Mo03894</name>
    <name evidence="7" type="ORF">E5Q_03894</name>
</gene>
<dbReference type="GO" id="GO:0030042">
    <property type="term" value="P:actin filament depolymerization"/>
    <property type="evidence" value="ECO:0007669"/>
    <property type="project" value="InterPro"/>
</dbReference>
<dbReference type="GO" id="GO:0016363">
    <property type="term" value="C:nuclear matrix"/>
    <property type="evidence" value="ECO:0007669"/>
    <property type="project" value="UniProtKB-SubCell"/>
</dbReference>
<reference evidence="7 8" key="2">
    <citation type="journal article" date="2012" name="Open Biol.">
        <title>Characteristics of nucleosomes and linker DNA regions on the genome of the basidiomycete Mixia osmundae revealed by mono- and dinucleosome mapping.</title>
        <authorList>
            <person name="Nishida H."/>
            <person name="Kondo S."/>
            <person name="Matsumoto T."/>
            <person name="Suzuki Y."/>
            <person name="Yoshikawa H."/>
            <person name="Taylor T.D."/>
            <person name="Sugiyama J."/>
        </authorList>
    </citation>
    <scope>NUCLEOTIDE SEQUENCE [LARGE SCALE GENOMIC DNA]</scope>
    <source>
        <strain evidence="8">CBS 9802 / IAM 14324 / JCM 22182 / KY 12970</strain>
    </source>
</reference>
<evidence type="ECO:0000259" key="6">
    <source>
        <dbReference type="PROSITE" id="PS51263"/>
    </source>
</evidence>
<dbReference type="SMART" id="SM00102">
    <property type="entry name" value="ADF"/>
    <property type="match status" value="1"/>
</dbReference>
<dbReference type="CDD" id="cd11286">
    <property type="entry name" value="ADF_cofilin_like"/>
    <property type="match status" value="1"/>
</dbReference>
<proteinExistence type="inferred from homology"/>
<dbReference type="Gene3D" id="3.40.20.10">
    <property type="entry name" value="Severin"/>
    <property type="match status" value="1"/>
</dbReference>
<dbReference type="PANTHER" id="PTHR11913">
    <property type="entry name" value="COFILIN-RELATED"/>
    <property type="match status" value="1"/>
</dbReference>
<dbReference type="Pfam" id="PF00241">
    <property type="entry name" value="Cofilin_ADF"/>
    <property type="match status" value="1"/>
</dbReference>
<dbReference type="GO" id="GO:0003779">
    <property type="term" value="F:actin binding"/>
    <property type="evidence" value="ECO:0007669"/>
    <property type="project" value="UniProtKB-KW"/>
</dbReference>
<dbReference type="HOGENOM" id="CLU_094004_3_2_1"/>
<name>G7E338_MIXOS</name>
<evidence type="ECO:0000256" key="3">
    <source>
        <dbReference type="ARBA" id="ARBA00015630"/>
    </source>
</evidence>
<dbReference type="GO" id="GO:0015629">
    <property type="term" value="C:actin cytoskeleton"/>
    <property type="evidence" value="ECO:0007669"/>
    <property type="project" value="InterPro"/>
</dbReference>
<evidence type="ECO:0000313" key="7">
    <source>
        <dbReference type="EMBL" id="GAA97219.1"/>
    </source>
</evidence>
<dbReference type="STRING" id="764103.G7E338"/>
<dbReference type="SUPFAM" id="SSF55753">
    <property type="entry name" value="Actin depolymerizing proteins"/>
    <property type="match status" value="1"/>
</dbReference>
<evidence type="ECO:0000256" key="5">
    <source>
        <dbReference type="ARBA" id="ARBA00032427"/>
    </source>
</evidence>
<dbReference type="EMBL" id="BABT02000117">
    <property type="protein sequence ID" value="GAA97219.1"/>
    <property type="molecule type" value="Genomic_DNA"/>
</dbReference>
<dbReference type="InterPro" id="IPR017904">
    <property type="entry name" value="ADF/Cofilin"/>
</dbReference>